<dbReference type="Proteomes" id="UP000648908">
    <property type="component" value="Unassembled WGS sequence"/>
</dbReference>
<keyword evidence="3" id="KW-1185">Reference proteome</keyword>
<dbReference type="EMBL" id="JAESVN010000018">
    <property type="protein sequence ID" value="MBL4919345.1"/>
    <property type="molecule type" value="Genomic_DNA"/>
</dbReference>
<dbReference type="SUPFAM" id="SSF55729">
    <property type="entry name" value="Acyl-CoA N-acyltransferases (Nat)"/>
    <property type="match status" value="1"/>
</dbReference>
<name>A0A8K0VHL2_9RHOB</name>
<gene>
    <name evidence="2" type="ORF">JL811_19200</name>
</gene>
<protein>
    <submittedName>
        <fullName evidence="2">GNAT family N-acetyltransferase</fullName>
    </submittedName>
</protein>
<comment type="caution">
    <text evidence="2">The sequence shown here is derived from an EMBL/GenBank/DDBJ whole genome shotgun (WGS) entry which is preliminary data.</text>
</comment>
<accession>A0A8K0VHL2</accession>
<evidence type="ECO:0000313" key="3">
    <source>
        <dbReference type="Proteomes" id="UP000648908"/>
    </source>
</evidence>
<dbReference type="InterPro" id="IPR000182">
    <property type="entry name" value="GNAT_dom"/>
</dbReference>
<dbReference type="RefSeq" id="WP_202690323.1">
    <property type="nucleotide sequence ID" value="NZ_JAESVN010000018.1"/>
</dbReference>
<reference evidence="2" key="1">
    <citation type="submission" date="2021-01" db="EMBL/GenBank/DDBJ databases">
        <title>Tabrizicola alba sp. nov. a motile alkaliphilic bacterium isolated from a soda lake.</title>
        <authorList>
            <person name="Szuroczki S."/>
            <person name="Abbaszade G."/>
            <person name="Schumann P."/>
            <person name="Toth E."/>
        </authorList>
    </citation>
    <scope>NUCLEOTIDE SEQUENCE</scope>
    <source>
        <strain evidence="2">DMG-N-6</strain>
    </source>
</reference>
<evidence type="ECO:0000259" key="1">
    <source>
        <dbReference type="Pfam" id="PF13302"/>
    </source>
</evidence>
<sequence length="186" mass="21657">MTILDNVSIVRGPNISLRLVQIPDAGYLYGLRINPDYNTHLSEFNGTLRDQEIWIEKYKEREAELKELYYIVERSDGVPCGAVRLYRISPPIFEWGSWILDENKPKKAALESATLVYMTAFDIMGMDEAHFDVRRGNARTLEFHRRYGAIETHATEQDIYFKYPRSKFESDRDSFLSLLSGFRSDS</sequence>
<organism evidence="2 3">
    <name type="scientific">Szabonella alba</name>
    <dbReference type="NCBI Taxonomy" id="2804194"/>
    <lineage>
        <taxon>Bacteria</taxon>
        <taxon>Pseudomonadati</taxon>
        <taxon>Pseudomonadota</taxon>
        <taxon>Alphaproteobacteria</taxon>
        <taxon>Rhodobacterales</taxon>
        <taxon>Paracoccaceae</taxon>
        <taxon>Szabonella</taxon>
    </lineage>
</organism>
<evidence type="ECO:0000313" key="2">
    <source>
        <dbReference type="EMBL" id="MBL4919345.1"/>
    </source>
</evidence>
<dbReference type="Pfam" id="PF13302">
    <property type="entry name" value="Acetyltransf_3"/>
    <property type="match status" value="1"/>
</dbReference>
<feature type="domain" description="N-acetyltransferase" evidence="1">
    <location>
        <begin position="16"/>
        <end position="149"/>
    </location>
</feature>
<dbReference type="Gene3D" id="3.40.630.30">
    <property type="match status" value="1"/>
</dbReference>
<proteinExistence type="predicted"/>
<dbReference type="InterPro" id="IPR016181">
    <property type="entry name" value="Acyl_CoA_acyltransferase"/>
</dbReference>
<dbReference type="AlphaFoldDB" id="A0A8K0VHL2"/>
<dbReference type="GO" id="GO:0016747">
    <property type="term" value="F:acyltransferase activity, transferring groups other than amino-acyl groups"/>
    <property type="evidence" value="ECO:0007669"/>
    <property type="project" value="InterPro"/>
</dbReference>